<evidence type="ECO:0000313" key="7">
    <source>
        <dbReference type="EMBL" id="KPV52714.1"/>
    </source>
</evidence>
<organism evidence="7 8">
    <name type="scientific">Kouleothrix aurantiaca</name>
    <dbReference type="NCBI Taxonomy" id="186479"/>
    <lineage>
        <taxon>Bacteria</taxon>
        <taxon>Bacillati</taxon>
        <taxon>Chloroflexota</taxon>
        <taxon>Chloroflexia</taxon>
        <taxon>Chloroflexales</taxon>
        <taxon>Roseiflexineae</taxon>
        <taxon>Roseiflexaceae</taxon>
        <taxon>Kouleothrix</taxon>
    </lineage>
</organism>
<dbReference type="GO" id="GO:0015074">
    <property type="term" value="P:DNA integration"/>
    <property type="evidence" value="ECO:0007669"/>
    <property type="project" value="InterPro"/>
</dbReference>
<dbReference type="Gene3D" id="1.10.443.10">
    <property type="entry name" value="Intergrase catalytic core"/>
    <property type="match status" value="1"/>
</dbReference>
<comment type="caution">
    <text evidence="7">The sequence shown here is derived from an EMBL/GenBank/DDBJ whole genome shotgun (WGS) entry which is preliminary data.</text>
</comment>
<evidence type="ECO:0000256" key="4">
    <source>
        <dbReference type="PROSITE-ProRule" id="PRU01248"/>
    </source>
</evidence>
<dbReference type="PANTHER" id="PTHR30349:SF41">
    <property type="entry name" value="INTEGRASE_RECOMBINASE PROTEIN MJ0367-RELATED"/>
    <property type="match status" value="1"/>
</dbReference>
<dbReference type="AlphaFoldDB" id="A0A0P9DH60"/>
<keyword evidence="3" id="KW-0233">DNA recombination</keyword>
<dbReference type="InterPro" id="IPR002104">
    <property type="entry name" value="Integrase_catalytic"/>
</dbReference>
<feature type="domain" description="Tyr recombinase" evidence="5">
    <location>
        <begin position="119"/>
        <end position="303"/>
    </location>
</feature>
<keyword evidence="8" id="KW-1185">Reference proteome</keyword>
<evidence type="ECO:0000313" key="8">
    <source>
        <dbReference type="Proteomes" id="UP000050509"/>
    </source>
</evidence>
<dbReference type="InterPro" id="IPR010998">
    <property type="entry name" value="Integrase_recombinase_N"/>
</dbReference>
<accession>A0A0P9DH60</accession>
<dbReference type="InterPro" id="IPR050090">
    <property type="entry name" value="Tyrosine_recombinase_XerCD"/>
</dbReference>
<name>A0A0P9DH60_9CHLR</name>
<dbReference type="PROSITE" id="PS51898">
    <property type="entry name" value="TYR_RECOMBINASE"/>
    <property type="match status" value="1"/>
</dbReference>
<dbReference type="InterPro" id="IPR013762">
    <property type="entry name" value="Integrase-like_cat_sf"/>
</dbReference>
<evidence type="ECO:0008006" key="9">
    <source>
        <dbReference type="Google" id="ProtNLM"/>
    </source>
</evidence>
<gene>
    <name evidence="7" type="ORF">SE17_13845</name>
</gene>
<dbReference type="Pfam" id="PF00589">
    <property type="entry name" value="Phage_integrase"/>
    <property type="match status" value="1"/>
</dbReference>
<dbReference type="InterPro" id="IPR044068">
    <property type="entry name" value="CB"/>
</dbReference>
<evidence type="ECO:0000256" key="2">
    <source>
        <dbReference type="ARBA" id="ARBA00023125"/>
    </source>
</evidence>
<keyword evidence="2 4" id="KW-0238">DNA-binding</keyword>
<evidence type="ECO:0000259" key="5">
    <source>
        <dbReference type="PROSITE" id="PS51898"/>
    </source>
</evidence>
<dbReference type="Proteomes" id="UP000050509">
    <property type="component" value="Unassembled WGS sequence"/>
</dbReference>
<evidence type="ECO:0000259" key="6">
    <source>
        <dbReference type="PROSITE" id="PS51900"/>
    </source>
</evidence>
<dbReference type="PROSITE" id="PS51900">
    <property type="entry name" value="CB"/>
    <property type="match status" value="1"/>
</dbReference>
<dbReference type="GO" id="GO:0003677">
    <property type="term" value="F:DNA binding"/>
    <property type="evidence" value="ECO:0007669"/>
    <property type="project" value="UniProtKB-UniRule"/>
</dbReference>
<proteinExistence type="inferred from homology"/>
<evidence type="ECO:0000256" key="1">
    <source>
        <dbReference type="ARBA" id="ARBA00008857"/>
    </source>
</evidence>
<reference evidence="7 8" key="1">
    <citation type="submission" date="2015-09" db="EMBL/GenBank/DDBJ databases">
        <title>Draft genome sequence of Kouleothrix aurantiaca JCM 19913.</title>
        <authorList>
            <person name="Hemp J."/>
        </authorList>
    </citation>
    <scope>NUCLEOTIDE SEQUENCE [LARGE SCALE GENOMIC DNA]</scope>
    <source>
        <strain evidence="7 8">COM-B</strain>
    </source>
</reference>
<comment type="similarity">
    <text evidence="1">Belongs to the 'phage' integrase family.</text>
</comment>
<dbReference type="CDD" id="cd00397">
    <property type="entry name" value="DNA_BRE_C"/>
    <property type="match status" value="1"/>
</dbReference>
<dbReference type="PANTHER" id="PTHR30349">
    <property type="entry name" value="PHAGE INTEGRASE-RELATED"/>
    <property type="match status" value="1"/>
</dbReference>
<sequence length="310" mass="35472">MDAEQTRVAQQVLVASPAILGTLADYRAWLGGRKVRKRAVDTFAREVRAFAVWLGDGALVVDMTEGSIDRYQATIAHLAPSTVGKKLSALRSYVRFCLRRKLRTDDPTLDLDWPRRRKRLPRPLKAEELQQLEHILERPAPVLDRKARRLWFRNRRIVLLLLYTGLRRSEVAGLLWADVYLTERFLIVREETAKGGNERTVVIHSRLVKELQRTPVRERRGAVAGHKDGRCLSHKSIGHIFERWLADEGLRISAHRLRHTNATEQLRSGAKMHQIQANLGHSDIRTTQGYIAPMPDLQRSAIDGLPDRFG</sequence>
<protein>
    <recommendedName>
        <fullName evidence="9">Integrase</fullName>
    </recommendedName>
</protein>
<dbReference type="SUPFAM" id="SSF56349">
    <property type="entry name" value="DNA breaking-rejoining enzymes"/>
    <property type="match status" value="1"/>
</dbReference>
<dbReference type="EMBL" id="LJCR01000454">
    <property type="protein sequence ID" value="KPV52714.1"/>
    <property type="molecule type" value="Genomic_DNA"/>
</dbReference>
<dbReference type="Gene3D" id="1.10.150.130">
    <property type="match status" value="1"/>
</dbReference>
<evidence type="ECO:0000256" key="3">
    <source>
        <dbReference type="ARBA" id="ARBA00023172"/>
    </source>
</evidence>
<dbReference type="InterPro" id="IPR011010">
    <property type="entry name" value="DNA_brk_join_enz"/>
</dbReference>
<feature type="domain" description="Core-binding (CB)" evidence="6">
    <location>
        <begin position="17"/>
        <end position="98"/>
    </location>
</feature>
<dbReference type="GO" id="GO:0006310">
    <property type="term" value="P:DNA recombination"/>
    <property type="evidence" value="ECO:0007669"/>
    <property type="project" value="UniProtKB-KW"/>
</dbReference>